<evidence type="ECO:0000256" key="2">
    <source>
        <dbReference type="SAM" id="SignalP"/>
    </source>
</evidence>
<feature type="signal peptide" evidence="2">
    <location>
        <begin position="1"/>
        <end position="22"/>
    </location>
</feature>
<name>A0A923LCW4_9FIRM</name>
<organism evidence="5 6">
    <name type="scientific">Anaerosacchariphilus hominis</name>
    <dbReference type="NCBI Taxonomy" id="2763017"/>
    <lineage>
        <taxon>Bacteria</taxon>
        <taxon>Bacillati</taxon>
        <taxon>Bacillota</taxon>
        <taxon>Clostridia</taxon>
        <taxon>Lachnospirales</taxon>
        <taxon>Lachnospiraceae</taxon>
        <taxon>Anaerosacchariphilus</taxon>
    </lineage>
</organism>
<dbReference type="Pfam" id="PF17479">
    <property type="entry name" value="DUF3048_C"/>
    <property type="match status" value="1"/>
</dbReference>
<dbReference type="InterPro" id="IPR035328">
    <property type="entry name" value="DUF3048_C"/>
</dbReference>
<dbReference type="SUPFAM" id="SSF159774">
    <property type="entry name" value="YerB-like"/>
    <property type="match status" value="1"/>
</dbReference>
<dbReference type="Gene3D" id="3.50.90.10">
    <property type="entry name" value="YerB-like"/>
    <property type="match status" value="1"/>
</dbReference>
<sequence length="373" mass="42108">MKKRFGLILLTLSLVGLLGVTGCGKGDEEAASDNAFSTEEEVVADDTENTEDTEEEAEEEEVAPEGMYHSELTNEWISEDLKDQRPIAVMVDNEKTALPHYGLTQADIIYEMMNSTLNDHITRFMVLVKDYDSIKQLGSVRSVRPTNLMIAPEWNAIVCHDGGPFYINTFLNNPYVDHFSGTFSRVKNGKPREFTEYILTGDMAKNFKNNSKIDRNYNEYAPTEAHFQFASESKPVELTDGTDCTLVDLPFKHNGSQLDYDAESGTYLYSEYGSKHLDPGNNNKQLAFKNVILQKMSYSQLDEHGYMVWNCLASGQEGYYITNGKAVAISWTKTSDTNRTIYYDENGDEITINTGKTYIGFVADDVWDELVLQ</sequence>
<evidence type="ECO:0000313" key="6">
    <source>
        <dbReference type="Proteomes" id="UP000649345"/>
    </source>
</evidence>
<feature type="domain" description="DUF3048" evidence="3">
    <location>
        <begin position="72"/>
        <end position="209"/>
    </location>
</feature>
<evidence type="ECO:0000256" key="1">
    <source>
        <dbReference type="SAM" id="MobiDB-lite"/>
    </source>
</evidence>
<dbReference type="InterPro" id="IPR023158">
    <property type="entry name" value="YerB-like_sf"/>
</dbReference>
<gene>
    <name evidence="5" type="ORF">H8S44_08495</name>
</gene>
<evidence type="ECO:0000259" key="3">
    <source>
        <dbReference type="Pfam" id="PF11258"/>
    </source>
</evidence>
<accession>A0A923LCW4</accession>
<dbReference type="Pfam" id="PF11258">
    <property type="entry name" value="DUF3048"/>
    <property type="match status" value="1"/>
</dbReference>
<feature type="chain" id="PRO_5039380475" evidence="2">
    <location>
        <begin position="23"/>
        <end position="373"/>
    </location>
</feature>
<comment type="caution">
    <text evidence="5">The sequence shown here is derived from an EMBL/GenBank/DDBJ whole genome shotgun (WGS) entry which is preliminary data.</text>
</comment>
<dbReference type="EMBL" id="JACOOR010000004">
    <property type="protein sequence ID" value="MBC5659807.1"/>
    <property type="molecule type" value="Genomic_DNA"/>
</dbReference>
<dbReference type="RefSeq" id="WP_186872107.1">
    <property type="nucleotide sequence ID" value="NZ_JACOOR010000004.1"/>
</dbReference>
<protein>
    <submittedName>
        <fullName evidence="5">DUF3048 domain-containing protein</fullName>
    </submittedName>
</protein>
<proteinExistence type="predicted"/>
<dbReference type="AlphaFoldDB" id="A0A923LCW4"/>
<feature type="region of interest" description="Disordered" evidence="1">
    <location>
        <begin position="28"/>
        <end position="64"/>
    </location>
</feature>
<reference evidence="5" key="1">
    <citation type="submission" date="2020-08" db="EMBL/GenBank/DDBJ databases">
        <title>Genome public.</title>
        <authorList>
            <person name="Liu C."/>
            <person name="Sun Q."/>
        </authorList>
    </citation>
    <scope>NUCLEOTIDE SEQUENCE</scope>
    <source>
        <strain evidence="5">NSJ-68</strain>
    </source>
</reference>
<dbReference type="InterPro" id="IPR021416">
    <property type="entry name" value="DUF3048_N"/>
</dbReference>
<keyword evidence="6" id="KW-1185">Reference proteome</keyword>
<evidence type="ECO:0000313" key="5">
    <source>
        <dbReference type="EMBL" id="MBC5659807.1"/>
    </source>
</evidence>
<evidence type="ECO:0000259" key="4">
    <source>
        <dbReference type="Pfam" id="PF17479"/>
    </source>
</evidence>
<dbReference type="Proteomes" id="UP000649345">
    <property type="component" value="Unassembled WGS sequence"/>
</dbReference>
<feature type="domain" description="DUF3048" evidence="4">
    <location>
        <begin position="247"/>
        <end position="359"/>
    </location>
</feature>
<dbReference type="PROSITE" id="PS51257">
    <property type="entry name" value="PROKAR_LIPOPROTEIN"/>
    <property type="match status" value="1"/>
</dbReference>
<keyword evidence="2" id="KW-0732">Signal</keyword>
<feature type="compositionally biased region" description="Acidic residues" evidence="1">
    <location>
        <begin position="38"/>
        <end position="63"/>
    </location>
</feature>